<dbReference type="GO" id="GO:0046872">
    <property type="term" value="F:metal ion binding"/>
    <property type="evidence" value="ECO:0007669"/>
    <property type="project" value="UniProtKB-KW"/>
</dbReference>
<dbReference type="InterPro" id="IPR002585">
    <property type="entry name" value="Cyt-d_ubiquinol_oxidase_su_1"/>
</dbReference>
<evidence type="ECO:0000256" key="7">
    <source>
        <dbReference type="ARBA" id="ARBA00022723"/>
    </source>
</evidence>
<feature type="transmembrane region" description="Helical" evidence="12">
    <location>
        <begin position="61"/>
        <end position="84"/>
    </location>
</feature>
<reference evidence="13 14" key="1">
    <citation type="submission" date="2020-08" db="EMBL/GenBank/DDBJ databases">
        <title>Whole genome shotgun sequence of Actinocatenispora thailandica NBRC 105041.</title>
        <authorList>
            <person name="Komaki H."/>
            <person name="Tamura T."/>
        </authorList>
    </citation>
    <scope>NUCLEOTIDE SEQUENCE [LARGE SCALE GENOMIC DNA]</scope>
    <source>
        <strain evidence="13 14">NBRC 105041</strain>
    </source>
</reference>
<evidence type="ECO:0000313" key="14">
    <source>
        <dbReference type="Proteomes" id="UP000611640"/>
    </source>
</evidence>
<evidence type="ECO:0000256" key="3">
    <source>
        <dbReference type="ARBA" id="ARBA00022448"/>
    </source>
</evidence>
<keyword evidence="10" id="KW-0408">Iron</keyword>
<feature type="transmembrane region" description="Helical" evidence="12">
    <location>
        <begin position="20"/>
        <end position="40"/>
    </location>
</feature>
<evidence type="ECO:0000256" key="8">
    <source>
        <dbReference type="ARBA" id="ARBA00022982"/>
    </source>
</evidence>
<dbReference type="PANTHER" id="PTHR30365:SF15">
    <property type="entry name" value="CYTOCHROME BD UBIQUINOL OXIDASE SUBUNIT 1"/>
    <property type="match status" value="1"/>
</dbReference>
<dbReference type="EMBL" id="AP023355">
    <property type="protein sequence ID" value="BCJ34597.1"/>
    <property type="molecule type" value="Genomic_DNA"/>
</dbReference>
<dbReference type="GO" id="GO:0016682">
    <property type="term" value="F:oxidoreductase activity, acting on diphenols and related substances as donors, oxygen as acceptor"/>
    <property type="evidence" value="ECO:0007669"/>
    <property type="project" value="TreeGrafter"/>
</dbReference>
<evidence type="ECO:0000256" key="5">
    <source>
        <dbReference type="ARBA" id="ARBA00022617"/>
    </source>
</evidence>
<dbReference type="AlphaFoldDB" id="A0A7R7HW09"/>
<keyword evidence="9 12" id="KW-1133">Transmembrane helix</keyword>
<evidence type="ECO:0000256" key="1">
    <source>
        <dbReference type="ARBA" id="ARBA00004651"/>
    </source>
</evidence>
<dbReference type="Pfam" id="PF01654">
    <property type="entry name" value="Cyt_bd_oxida_I"/>
    <property type="match status" value="2"/>
</dbReference>
<organism evidence="13 14">
    <name type="scientific">Actinocatenispora thailandica</name>
    <dbReference type="NCBI Taxonomy" id="227318"/>
    <lineage>
        <taxon>Bacteria</taxon>
        <taxon>Bacillati</taxon>
        <taxon>Actinomycetota</taxon>
        <taxon>Actinomycetes</taxon>
        <taxon>Micromonosporales</taxon>
        <taxon>Micromonosporaceae</taxon>
        <taxon>Actinocatenispora</taxon>
    </lineage>
</organism>
<dbReference type="GO" id="GO:0005886">
    <property type="term" value="C:plasma membrane"/>
    <property type="evidence" value="ECO:0007669"/>
    <property type="project" value="UniProtKB-SubCell"/>
</dbReference>
<keyword evidence="3" id="KW-0813">Transport</keyword>
<gene>
    <name evidence="13" type="primary">cydA_1</name>
    <name evidence="13" type="ORF">Athai_21000</name>
</gene>
<feature type="transmembrane region" description="Helical" evidence="12">
    <location>
        <begin position="363"/>
        <end position="384"/>
    </location>
</feature>
<dbReference type="GO" id="GO:0019646">
    <property type="term" value="P:aerobic electron transport chain"/>
    <property type="evidence" value="ECO:0007669"/>
    <property type="project" value="InterPro"/>
</dbReference>
<sequence length="411" mass="45235">MGGYVTAVDLARVQFALTANVHFLFVVLTLGLTPMIAIMQTRYVLTGRDVHLAMTRYWGQLYVVNYGLGIVTGLVMEFQFGLAWTGVDRVAGQVFGAPLALETIIAFFAEATFLGIWIFGWGTLPKVAHLVSFYLVTITAYASAVFIMVANGFLQHPVGYLLRDGTAHVTDLRALFTNPEAVGALRHLLPAASMLGGMVVAGISAWQLRRRPDDTDVFLRSLRIGVLVGLVGAFFTFQYGWAQLDYLRTDQPGKVDAIMASKGTAPVTDRPPGWISVPFSIMQQFGEYSAYLGLFLLPFLIRRWIVRRRLLLRVMTWWIPLPFVAVVCGWLVREVGRQPWVVYGVLRTADAASLPTGPVAVSLALFGVLVVGLAVTNWLVLLMLARRGPHRLILGRVLGDEETTAPEPAVV</sequence>
<feature type="transmembrane region" description="Helical" evidence="12">
    <location>
        <begin position="131"/>
        <end position="154"/>
    </location>
</feature>
<dbReference type="GO" id="GO:0070069">
    <property type="term" value="C:cytochrome complex"/>
    <property type="evidence" value="ECO:0007669"/>
    <property type="project" value="InterPro"/>
</dbReference>
<evidence type="ECO:0000256" key="10">
    <source>
        <dbReference type="ARBA" id="ARBA00023004"/>
    </source>
</evidence>
<proteinExistence type="inferred from homology"/>
<keyword evidence="14" id="KW-1185">Reference proteome</keyword>
<feature type="transmembrane region" description="Helical" evidence="12">
    <location>
        <begin position="310"/>
        <end position="332"/>
    </location>
</feature>
<comment type="similarity">
    <text evidence="2">Belongs to the cytochrome ubiquinol oxidase subunit 1 family.</text>
</comment>
<keyword evidence="11 12" id="KW-0472">Membrane</keyword>
<name>A0A7R7HW09_9ACTN</name>
<evidence type="ECO:0000256" key="4">
    <source>
        <dbReference type="ARBA" id="ARBA00022475"/>
    </source>
</evidence>
<feature type="transmembrane region" description="Helical" evidence="12">
    <location>
        <begin position="288"/>
        <end position="305"/>
    </location>
</feature>
<comment type="subcellular location">
    <subcellularLocation>
        <location evidence="1">Cell membrane</location>
        <topology evidence="1">Multi-pass membrane protein</topology>
    </subcellularLocation>
</comment>
<dbReference type="KEGG" id="atl:Athai_21000"/>
<feature type="transmembrane region" description="Helical" evidence="12">
    <location>
        <begin position="104"/>
        <end position="124"/>
    </location>
</feature>
<dbReference type="PANTHER" id="PTHR30365">
    <property type="entry name" value="CYTOCHROME D UBIQUINOL OXIDASE"/>
    <property type="match status" value="1"/>
</dbReference>
<evidence type="ECO:0000256" key="12">
    <source>
        <dbReference type="SAM" id="Phobius"/>
    </source>
</evidence>
<feature type="transmembrane region" description="Helical" evidence="12">
    <location>
        <begin position="188"/>
        <end position="208"/>
    </location>
</feature>
<protein>
    <submittedName>
        <fullName evidence="13">Cytochrome ubiquinol oxidase subunit I</fullName>
    </submittedName>
</protein>
<evidence type="ECO:0000313" key="13">
    <source>
        <dbReference type="EMBL" id="BCJ34597.1"/>
    </source>
</evidence>
<accession>A0A7R7HW09</accession>
<dbReference type="Proteomes" id="UP000611640">
    <property type="component" value="Chromosome"/>
</dbReference>
<dbReference type="PIRSF" id="PIRSF006446">
    <property type="entry name" value="Cyt_quinol_oxidase_1"/>
    <property type="match status" value="1"/>
</dbReference>
<evidence type="ECO:0000256" key="9">
    <source>
        <dbReference type="ARBA" id="ARBA00022989"/>
    </source>
</evidence>
<keyword evidence="8" id="KW-0249">Electron transport</keyword>
<keyword evidence="5" id="KW-0349">Heme</keyword>
<evidence type="ECO:0000256" key="6">
    <source>
        <dbReference type="ARBA" id="ARBA00022692"/>
    </source>
</evidence>
<dbReference type="GO" id="GO:0009055">
    <property type="term" value="F:electron transfer activity"/>
    <property type="evidence" value="ECO:0007669"/>
    <property type="project" value="InterPro"/>
</dbReference>
<keyword evidence="7" id="KW-0479">Metal-binding</keyword>
<dbReference type="GO" id="GO:0020037">
    <property type="term" value="F:heme binding"/>
    <property type="evidence" value="ECO:0007669"/>
    <property type="project" value="TreeGrafter"/>
</dbReference>
<evidence type="ECO:0000256" key="11">
    <source>
        <dbReference type="ARBA" id="ARBA00023136"/>
    </source>
</evidence>
<keyword evidence="6 12" id="KW-0812">Transmembrane</keyword>
<feature type="transmembrane region" description="Helical" evidence="12">
    <location>
        <begin position="220"/>
        <end position="241"/>
    </location>
</feature>
<evidence type="ECO:0000256" key="2">
    <source>
        <dbReference type="ARBA" id="ARBA00009819"/>
    </source>
</evidence>
<keyword evidence="4" id="KW-1003">Cell membrane</keyword>